<proteinExistence type="predicted"/>
<dbReference type="KEGG" id="bpf:BpOF4_20784"/>
<dbReference type="EMBL" id="CP001879">
    <property type="protein sequence ID" value="ADC52152.1"/>
    <property type="molecule type" value="Genomic_DNA"/>
</dbReference>
<dbReference type="AlphaFoldDB" id="D3G1C6"/>
<gene>
    <name evidence="1" type="ordered locus">BpOF4_20784</name>
</gene>
<accession>D3G1C6</accession>
<organism evidence="1 2">
    <name type="scientific">Alkalihalophilus pseudofirmus (strain ATCC BAA-2126 / JCM 17055 / OF4)</name>
    <name type="common">Bacillus pseudofirmus</name>
    <dbReference type="NCBI Taxonomy" id="398511"/>
    <lineage>
        <taxon>Bacteria</taxon>
        <taxon>Bacillati</taxon>
        <taxon>Bacillota</taxon>
        <taxon>Bacilli</taxon>
        <taxon>Bacillales</taxon>
        <taxon>Bacillaceae</taxon>
        <taxon>Alkalihalophilus</taxon>
    </lineage>
</organism>
<dbReference type="RefSeq" id="WP_012961064.1">
    <property type="nucleotide sequence ID" value="NC_013792.1"/>
</dbReference>
<reference evidence="1 2" key="1">
    <citation type="journal article" date="2011" name="Environ. Microbiol.">
        <title>Genome of alkaliphilic Bacillus pseudofirmus OF4 reveals adaptations that support the ability to grow in an external pH range from 7.5 to 11.4.</title>
        <authorList>
            <person name="Janto B."/>
            <person name="Ahmed A."/>
            <person name="Ito M."/>
            <person name="Liu J."/>
            <person name="Hicks D.B."/>
            <person name="Pagni S."/>
            <person name="Fackelmayer O.J."/>
            <person name="Smith T.A."/>
            <person name="Earl J."/>
            <person name="Elbourne L.D."/>
            <person name="Hassan K."/>
            <person name="Paulsen I.T."/>
            <person name="Kolsto A.B."/>
            <person name="Tourasse N.J."/>
            <person name="Ehrlich G.D."/>
            <person name="Boissy R."/>
            <person name="Ivey D.M."/>
            <person name="Li G."/>
            <person name="Xue Y."/>
            <person name="Ma Y."/>
            <person name="Hu F.Z."/>
            <person name="Krulwich T.A."/>
        </authorList>
    </citation>
    <scope>NUCLEOTIDE SEQUENCE [LARGE SCALE GENOMIC DNA]</scope>
    <source>
        <strain evidence="2">ATCC BAA-2126 / JCM 17055 / OF4</strain>
    </source>
</reference>
<evidence type="ECO:0000313" key="2">
    <source>
        <dbReference type="Proteomes" id="UP000001544"/>
    </source>
</evidence>
<name>D3G1C6_ALKPO</name>
<dbReference type="HOGENOM" id="CLU_1773700_0_0_9"/>
<sequence>MRTIRFKDIADFMERTTGEAAVSLSMPPINNEVGAYRIRCFIELLLTRMEKRKVNTNNVWMEIKEIKKVDQTFLVTILFDRLKSPLVLKVPENITYGSISYITKNLRELDSQLEGILMDWFIETKQGWIEGNIMDLSAFQMNNKAV</sequence>
<protein>
    <submittedName>
        <fullName evidence="1">Uncharacterized protein</fullName>
    </submittedName>
</protein>
<dbReference type="Proteomes" id="UP000001544">
    <property type="component" value="Plasmid pBpOF4-01"/>
</dbReference>
<keyword evidence="1" id="KW-0614">Plasmid</keyword>
<keyword evidence="2" id="KW-1185">Reference proteome</keyword>
<geneLocation type="plasmid" evidence="1 2">
    <name>pBpOF4-01</name>
</geneLocation>
<evidence type="ECO:0000313" key="1">
    <source>
        <dbReference type="EMBL" id="ADC52152.1"/>
    </source>
</evidence>